<sequence>MSLSLLPSSISAVVLPLLQSPSTDPMPLLTSTLVLAPPLFSLNDHHSPPCSVASFRATAVILGSASSLSVKQTLSAKSSPARHFHSLFLSLALITLRRNCCSINSHSAALPLPSLGATEAHCQHQRELNHPLFLAHKSIVTATSLYSTFIEPSSPQLSYPGSLQCLVLQTLLFLFKMHWSLPRLYQTISYIS</sequence>
<protein>
    <submittedName>
        <fullName evidence="1">Uncharacterized protein</fullName>
    </submittedName>
</protein>
<evidence type="ECO:0000313" key="2">
    <source>
        <dbReference type="Proteomes" id="UP001341840"/>
    </source>
</evidence>
<proteinExistence type="predicted"/>
<gene>
    <name evidence="1" type="ORF">PIB30_022133</name>
</gene>
<reference evidence="1 2" key="1">
    <citation type="journal article" date="2023" name="Plants (Basel)">
        <title>Bridging the Gap: Combining Genomics and Transcriptomics Approaches to Understand Stylosanthes scabra, an Orphan Legume from the Brazilian Caatinga.</title>
        <authorList>
            <person name="Ferreira-Neto J.R.C."/>
            <person name="da Silva M.D."/>
            <person name="Binneck E."/>
            <person name="de Melo N.F."/>
            <person name="da Silva R.H."/>
            <person name="de Melo A.L.T.M."/>
            <person name="Pandolfi V."/>
            <person name="Bustamante F.O."/>
            <person name="Brasileiro-Vidal A.C."/>
            <person name="Benko-Iseppon A.M."/>
        </authorList>
    </citation>
    <scope>NUCLEOTIDE SEQUENCE [LARGE SCALE GENOMIC DNA]</scope>
    <source>
        <tissue evidence="1">Leaves</tissue>
    </source>
</reference>
<name>A0ABU6U879_9FABA</name>
<comment type="caution">
    <text evidence="1">The sequence shown here is derived from an EMBL/GenBank/DDBJ whole genome shotgun (WGS) entry which is preliminary data.</text>
</comment>
<accession>A0ABU6U879</accession>
<evidence type="ECO:0000313" key="1">
    <source>
        <dbReference type="EMBL" id="MED6157311.1"/>
    </source>
</evidence>
<organism evidence="1 2">
    <name type="scientific">Stylosanthes scabra</name>
    <dbReference type="NCBI Taxonomy" id="79078"/>
    <lineage>
        <taxon>Eukaryota</taxon>
        <taxon>Viridiplantae</taxon>
        <taxon>Streptophyta</taxon>
        <taxon>Embryophyta</taxon>
        <taxon>Tracheophyta</taxon>
        <taxon>Spermatophyta</taxon>
        <taxon>Magnoliopsida</taxon>
        <taxon>eudicotyledons</taxon>
        <taxon>Gunneridae</taxon>
        <taxon>Pentapetalae</taxon>
        <taxon>rosids</taxon>
        <taxon>fabids</taxon>
        <taxon>Fabales</taxon>
        <taxon>Fabaceae</taxon>
        <taxon>Papilionoideae</taxon>
        <taxon>50 kb inversion clade</taxon>
        <taxon>dalbergioids sensu lato</taxon>
        <taxon>Dalbergieae</taxon>
        <taxon>Pterocarpus clade</taxon>
        <taxon>Stylosanthes</taxon>
    </lineage>
</organism>
<dbReference type="EMBL" id="JASCZI010120903">
    <property type="protein sequence ID" value="MED6157311.1"/>
    <property type="molecule type" value="Genomic_DNA"/>
</dbReference>
<dbReference type="Proteomes" id="UP001341840">
    <property type="component" value="Unassembled WGS sequence"/>
</dbReference>
<keyword evidence="2" id="KW-1185">Reference proteome</keyword>